<evidence type="ECO:0000256" key="1">
    <source>
        <dbReference type="SAM" id="MobiDB-lite"/>
    </source>
</evidence>
<protein>
    <submittedName>
        <fullName evidence="2">Uncharacterized protein</fullName>
    </submittedName>
</protein>
<proteinExistence type="predicted"/>
<reference evidence="2 3" key="1">
    <citation type="journal article" date="2022" name="Nat. Plants">
        <title>Genomes of leafy and leafless Platanthera orchids illuminate the evolution of mycoheterotrophy.</title>
        <authorList>
            <person name="Li M.H."/>
            <person name="Liu K.W."/>
            <person name="Li Z."/>
            <person name="Lu H.C."/>
            <person name="Ye Q.L."/>
            <person name="Zhang D."/>
            <person name="Wang J.Y."/>
            <person name="Li Y.F."/>
            <person name="Zhong Z.M."/>
            <person name="Liu X."/>
            <person name="Yu X."/>
            <person name="Liu D.K."/>
            <person name="Tu X.D."/>
            <person name="Liu B."/>
            <person name="Hao Y."/>
            <person name="Liao X.Y."/>
            <person name="Jiang Y.T."/>
            <person name="Sun W.H."/>
            <person name="Chen J."/>
            <person name="Chen Y.Q."/>
            <person name="Ai Y."/>
            <person name="Zhai J.W."/>
            <person name="Wu S.S."/>
            <person name="Zhou Z."/>
            <person name="Hsiao Y.Y."/>
            <person name="Wu W.L."/>
            <person name="Chen Y.Y."/>
            <person name="Lin Y.F."/>
            <person name="Hsu J.L."/>
            <person name="Li C.Y."/>
            <person name="Wang Z.W."/>
            <person name="Zhao X."/>
            <person name="Zhong W.Y."/>
            <person name="Ma X.K."/>
            <person name="Ma L."/>
            <person name="Huang J."/>
            <person name="Chen G.Z."/>
            <person name="Huang M.Z."/>
            <person name="Huang L."/>
            <person name="Peng D.H."/>
            <person name="Luo Y.B."/>
            <person name="Zou S.Q."/>
            <person name="Chen S.P."/>
            <person name="Lan S."/>
            <person name="Tsai W.C."/>
            <person name="Van de Peer Y."/>
            <person name="Liu Z.J."/>
        </authorList>
    </citation>
    <scope>NUCLEOTIDE SEQUENCE [LARGE SCALE GENOMIC DNA]</scope>
    <source>
        <strain evidence="2">Lor288</strain>
    </source>
</reference>
<gene>
    <name evidence="2" type="ORF">KSP40_PGU007714</name>
</gene>
<keyword evidence="3" id="KW-1185">Reference proteome</keyword>
<sequence length="89" mass="9726">MCADRRGGERAPMSRAADVPIKEKPNPSPFRCPHCAGPLSKNLIGSGVGGIASAFYGFNHGYLKTEEEDLVCLQKPTMYLEKRRNISST</sequence>
<dbReference type="EMBL" id="JBBWWR010000007">
    <property type="protein sequence ID" value="KAK8963866.1"/>
    <property type="molecule type" value="Genomic_DNA"/>
</dbReference>
<dbReference type="Proteomes" id="UP001412067">
    <property type="component" value="Unassembled WGS sequence"/>
</dbReference>
<name>A0ABR2MIQ9_9ASPA</name>
<feature type="region of interest" description="Disordered" evidence="1">
    <location>
        <begin position="1"/>
        <end position="27"/>
    </location>
</feature>
<evidence type="ECO:0000313" key="2">
    <source>
        <dbReference type="EMBL" id="KAK8963866.1"/>
    </source>
</evidence>
<accession>A0ABR2MIQ9</accession>
<evidence type="ECO:0000313" key="3">
    <source>
        <dbReference type="Proteomes" id="UP001412067"/>
    </source>
</evidence>
<organism evidence="2 3">
    <name type="scientific">Platanthera guangdongensis</name>
    <dbReference type="NCBI Taxonomy" id="2320717"/>
    <lineage>
        <taxon>Eukaryota</taxon>
        <taxon>Viridiplantae</taxon>
        <taxon>Streptophyta</taxon>
        <taxon>Embryophyta</taxon>
        <taxon>Tracheophyta</taxon>
        <taxon>Spermatophyta</taxon>
        <taxon>Magnoliopsida</taxon>
        <taxon>Liliopsida</taxon>
        <taxon>Asparagales</taxon>
        <taxon>Orchidaceae</taxon>
        <taxon>Orchidoideae</taxon>
        <taxon>Orchideae</taxon>
        <taxon>Orchidinae</taxon>
        <taxon>Platanthera</taxon>
    </lineage>
</organism>
<comment type="caution">
    <text evidence="2">The sequence shown here is derived from an EMBL/GenBank/DDBJ whole genome shotgun (WGS) entry which is preliminary data.</text>
</comment>